<dbReference type="InterPro" id="IPR036688">
    <property type="entry name" value="MoeA_C_domain_IV_sf"/>
</dbReference>
<evidence type="ECO:0000313" key="13">
    <source>
        <dbReference type="EMBL" id="EKV32460.1"/>
    </source>
</evidence>
<comment type="function">
    <text evidence="2 11">Catalyzes the insertion of molybdate into adenylated molybdopterin with the concomitant release of AMP.</text>
</comment>
<accession>K9H2H2</accession>
<dbReference type="InterPro" id="IPR036135">
    <property type="entry name" value="MoeA_linker/N_sf"/>
</dbReference>
<evidence type="ECO:0000256" key="4">
    <source>
        <dbReference type="ARBA" id="ARBA00010763"/>
    </source>
</evidence>
<dbReference type="EMBL" id="ANHY01000003">
    <property type="protein sequence ID" value="EKV32460.1"/>
    <property type="molecule type" value="Genomic_DNA"/>
</dbReference>
<evidence type="ECO:0000256" key="8">
    <source>
        <dbReference type="ARBA" id="ARBA00022842"/>
    </source>
</evidence>
<dbReference type="PANTHER" id="PTHR10192:SF5">
    <property type="entry name" value="GEPHYRIN"/>
    <property type="match status" value="1"/>
</dbReference>
<dbReference type="GO" id="GO:0061599">
    <property type="term" value="F:molybdopterin molybdotransferase activity"/>
    <property type="evidence" value="ECO:0007669"/>
    <property type="project" value="UniProtKB-UniRule"/>
</dbReference>
<evidence type="ECO:0000256" key="3">
    <source>
        <dbReference type="ARBA" id="ARBA00005046"/>
    </source>
</evidence>
<comment type="catalytic activity">
    <reaction evidence="10">
        <text>adenylyl-molybdopterin + molybdate = Mo-molybdopterin + AMP + H(+)</text>
        <dbReference type="Rhea" id="RHEA:35047"/>
        <dbReference type="ChEBI" id="CHEBI:15378"/>
        <dbReference type="ChEBI" id="CHEBI:36264"/>
        <dbReference type="ChEBI" id="CHEBI:62727"/>
        <dbReference type="ChEBI" id="CHEBI:71302"/>
        <dbReference type="ChEBI" id="CHEBI:456215"/>
        <dbReference type="EC" id="2.10.1.1"/>
    </reaction>
</comment>
<keyword evidence="7 11" id="KW-0479">Metal-binding</keyword>
<gene>
    <name evidence="13" type="ORF">C882_2539</name>
</gene>
<proteinExistence type="inferred from homology"/>
<dbReference type="Pfam" id="PF00994">
    <property type="entry name" value="MoCF_biosynth"/>
    <property type="match status" value="1"/>
</dbReference>
<dbReference type="AlphaFoldDB" id="K9H2H2"/>
<dbReference type="GO" id="GO:0006777">
    <property type="term" value="P:Mo-molybdopterin cofactor biosynthetic process"/>
    <property type="evidence" value="ECO:0007669"/>
    <property type="project" value="UniProtKB-UniRule"/>
</dbReference>
<dbReference type="RefSeq" id="WP_009538948.1">
    <property type="nucleotide sequence ID" value="NZ_ANHY01000003.1"/>
</dbReference>
<feature type="domain" description="MoaB/Mog" evidence="12">
    <location>
        <begin position="195"/>
        <end position="332"/>
    </location>
</feature>
<keyword evidence="5 11" id="KW-0500">Molybdenum</keyword>
<organism evidence="13 14">
    <name type="scientific">Caenispirillum salinarum AK4</name>
    <dbReference type="NCBI Taxonomy" id="1238182"/>
    <lineage>
        <taxon>Bacteria</taxon>
        <taxon>Pseudomonadati</taxon>
        <taxon>Pseudomonadota</taxon>
        <taxon>Alphaproteobacteria</taxon>
        <taxon>Rhodospirillales</taxon>
        <taxon>Novispirillaceae</taxon>
        <taxon>Caenispirillum</taxon>
    </lineage>
</organism>
<sequence length="423" mass="44241">MGVRRLIDDCCGAGARLMPLPEALAIIDRDLVPVTAVEHVPLWAALGRVLADDVTAAVSLPPLPNSAMDGYAVRAADMAADAETTLPVVARQAAGQPLEGEPAPGGAVRIFTGAPMPDGFDAVVMQEEAEVLDDGARVRLPAGVRAGVNVRHAGEDVREGAVVLRRGTRLRAQDVAMAAAVGRAELPVGAPLRVAVFSTGDELRDPGEALPHGCIYDANRQALKGMLAGLPVVVTDLGILPDDPEAVREALARAAPEHDVVVTSGGVSVGEEDHVRGAVEALGAITFWRLRLKPGKPAALGRIGETVFLGLPGNPVATIVTFLLIARPIILRLAGATDVAPRRFQVPADFHFEKKGGRREFIRVQLATAEDGRTVARTLTGQGSHLISSVVNAHGLAELEEDRPGVEPGDMLTVIPFPDTMAG</sequence>
<evidence type="ECO:0000313" key="14">
    <source>
        <dbReference type="Proteomes" id="UP000009881"/>
    </source>
</evidence>
<dbReference type="Pfam" id="PF03453">
    <property type="entry name" value="MoeA_N"/>
    <property type="match status" value="1"/>
</dbReference>
<dbReference type="Gene3D" id="3.40.980.10">
    <property type="entry name" value="MoaB/Mog-like domain"/>
    <property type="match status" value="1"/>
</dbReference>
<keyword evidence="8 11" id="KW-0460">Magnesium</keyword>
<dbReference type="eggNOG" id="COG0303">
    <property type="taxonomic scope" value="Bacteria"/>
</dbReference>
<protein>
    <recommendedName>
        <fullName evidence="11">Molybdopterin molybdenumtransferase</fullName>
        <ecNumber evidence="11">2.10.1.1</ecNumber>
    </recommendedName>
</protein>
<evidence type="ECO:0000256" key="5">
    <source>
        <dbReference type="ARBA" id="ARBA00022505"/>
    </source>
</evidence>
<dbReference type="PANTHER" id="PTHR10192">
    <property type="entry name" value="MOLYBDOPTERIN BIOSYNTHESIS PROTEIN"/>
    <property type="match status" value="1"/>
</dbReference>
<keyword evidence="9 11" id="KW-0501">Molybdenum cofactor biosynthesis</keyword>
<evidence type="ECO:0000256" key="11">
    <source>
        <dbReference type="RuleBase" id="RU365090"/>
    </source>
</evidence>
<evidence type="ECO:0000256" key="6">
    <source>
        <dbReference type="ARBA" id="ARBA00022679"/>
    </source>
</evidence>
<dbReference type="Gene3D" id="2.40.340.10">
    <property type="entry name" value="MoeA, C-terminal, domain IV"/>
    <property type="match status" value="1"/>
</dbReference>
<dbReference type="NCBIfam" id="TIGR00177">
    <property type="entry name" value="molyb_syn"/>
    <property type="match status" value="1"/>
</dbReference>
<dbReference type="SMART" id="SM00852">
    <property type="entry name" value="MoCF_biosynth"/>
    <property type="match status" value="1"/>
</dbReference>
<dbReference type="FunFam" id="3.40.980.10:FF:000004">
    <property type="entry name" value="Molybdopterin molybdenumtransferase"/>
    <property type="match status" value="1"/>
</dbReference>
<dbReference type="EC" id="2.10.1.1" evidence="11"/>
<dbReference type="Pfam" id="PF03454">
    <property type="entry name" value="MoeA_C"/>
    <property type="match status" value="1"/>
</dbReference>
<keyword evidence="14" id="KW-1185">Reference proteome</keyword>
<dbReference type="InterPro" id="IPR005110">
    <property type="entry name" value="MoeA_linker/N"/>
</dbReference>
<dbReference type="PATRIC" id="fig|1238182.3.peg.499"/>
<dbReference type="SUPFAM" id="SSF63867">
    <property type="entry name" value="MoeA C-terminal domain-like"/>
    <property type="match status" value="1"/>
</dbReference>
<dbReference type="InterPro" id="IPR005111">
    <property type="entry name" value="MoeA_C_domain_IV"/>
</dbReference>
<dbReference type="NCBIfam" id="NF045515">
    <property type="entry name" value="Glp_gephyrin"/>
    <property type="match status" value="1"/>
</dbReference>
<dbReference type="InterPro" id="IPR008284">
    <property type="entry name" value="MoCF_biosynth_CS"/>
</dbReference>
<evidence type="ECO:0000256" key="9">
    <source>
        <dbReference type="ARBA" id="ARBA00023150"/>
    </source>
</evidence>
<dbReference type="InterPro" id="IPR001453">
    <property type="entry name" value="MoaB/Mog_dom"/>
</dbReference>
<dbReference type="FunFam" id="2.170.190.11:FF:000001">
    <property type="entry name" value="Molybdopterin molybdenumtransferase"/>
    <property type="match status" value="1"/>
</dbReference>
<dbReference type="STRING" id="1238182.C882_2539"/>
<evidence type="ECO:0000259" key="12">
    <source>
        <dbReference type="SMART" id="SM00852"/>
    </source>
</evidence>
<comment type="pathway">
    <text evidence="3 11">Cofactor biosynthesis; molybdopterin biosynthesis.</text>
</comment>
<dbReference type="InterPro" id="IPR038987">
    <property type="entry name" value="MoeA-like"/>
</dbReference>
<evidence type="ECO:0000256" key="10">
    <source>
        <dbReference type="ARBA" id="ARBA00047317"/>
    </source>
</evidence>
<dbReference type="UniPathway" id="UPA00344"/>
<comment type="similarity">
    <text evidence="4 11">Belongs to the MoeA family.</text>
</comment>
<evidence type="ECO:0000256" key="7">
    <source>
        <dbReference type="ARBA" id="ARBA00022723"/>
    </source>
</evidence>
<evidence type="ECO:0000256" key="1">
    <source>
        <dbReference type="ARBA" id="ARBA00001946"/>
    </source>
</evidence>
<dbReference type="Gene3D" id="2.170.190.11">
    <property type="entry name" value="Molybdopterin biosynthesis moea protein, domain 3"/>
    <property type="match status" value="1"/>
</dbReference>
<evidence type="ECO:0000256" key="2">
    <source>
        <dbReference type="ARBA" id="ARBA00002901"/>
    </source>
</evidence>
<name>K9H2H2_9PROT</name>
<comment type="cofactor">
    <cofactor evidence="1 11">
        <name>Mg(2+)</name>
        <dbReference type="ChEBI" id="CHEBI:18420"/>
    </cofactor>
</comment>
<dbReference type="SUPFAM" id="SSF53218">
    <property type="entry name" value="Molybdenum cofactor biosynthesis proteins"/>
    <property type="match status" value="1"/>
</dbReference>
<dbReference type="GO" id="GO:0046872">
    <property type="term" value="F:metal ion binding"/>
    <property type="evidence" value="ECO:0007669"/>
    <property type="project" value="UniProtKB-UniRule"/>
</dbReference>
<dbReference type="Proteomes" id="UP000009881">
    <property type="component" value="Unassembled WGS sequence"/>
</dbReference>
<dbReference type="GO" id="GO:0005829">
    <property type="term" value="C:cytosol"/>
    <property type="evidence" value="ECO:0007669"/>
    <property type="project" value="TreeGrafter"/>
</dbReference>
<dbReference type="OrthoDB" id="9804758at2"/>
<keyword evidence="6 11" id="KW-0808">Transferase</keyword>
<dbReference type="SUPFAM" id="SSF63882">
    <property type="entry name" value="MoeA N-terminal region -like"/>
    <property type="match status" value="1"/>
</dbReference>
<dbReference type="InterPro" id="IPR036425">
    <property type="entry name" value="MoaB/Mog-like_dom_sf"/>
</dbReference>
<dbReference type="PROSITE" id="PS01079">
    <property type="entry name" value="MOCF_BIOSYNTHESIS_2"/>
    <property type="match status" value="1"/>
</dbReference>
<dbReference type="CDD" id="cd00887">
    <property type="entry name" value="MoeA"/>
    <property type="match status" value="1"/>
</dbReference>
<dbReference type="Gene3D" id="3.90.105.10">
    <property type="entry name" value="Molybdopterin biosynthesis moea protein, domain 2"/>
    <property type="match status" value="1"/>
</dbReference>
<reference evidence="13 14" key="1">
    <citation type="journal article" date="2013" name="Genome Announc.">
        <title>Draft Genome Sequence of an Alphaproteobacterium, Caenispirillum salinarum AK4(T), Isolated from a Solar Saltern.</title>
        <authorList>
            <person name="Khatri I."/>
            <person name="Singh A."/>
            <person name="Korpole S."/>
            <person name="Pinnaka A.K."/>
            <person name="Subramanian S."/>
        </authorList>
    </citation>
    <scope>NUCLEOTIDE SEQUENCE [LARGE SCALE GENOMIC DNA]</scope>
    <source>
        <strain evidence="13 14">AK4</strain>
    </source>
</reference>
<comment type="caution">
    <text evidence="13">The sequence shown here is derived from an EMBL/GenBank/DDBJ whole genome shotgun (WGS) entry which is preliminary data.</text>
</comment>